<evidence type="ECO:0000313" key="2">
    <source>
        <dbReference type="EMBL" id="SBT38781.1"/>
    </source>
</evidence>
<evidence type="ECO:0000256" key="1">
    <source>
        <dbReference type="SAM" id="MobiDB-lite"/>
    </source>
</evidence>
<accession>A0A1A8Z4K1</accession>
<feature type="region of interest" description="Disordered" evidence="1">
    <location>
        <begin position="1"/>
        <end position="54"/>
    </location>
</feature>
<proteinExistence type="predicted"/>
<feature type="compositionally biased region" description="Polar residues" evidence="1">
    <location>
        <begin position="1"/>
        <end position="20"/>
    </location>
</feature>
<gene>
    <name evidence="2" type="ORF">POVWA1_038700</name>
</gene>
<sequence length="66" mass="7149">MSSPGPMRSLSSWQNRSRNPAQAGDAKGSQFRSFGGKRYEDELTHMEGGGGGTSSLFPLSMLHFDL</sequence>
<name>A0A1A8Z4K1_PLAOA</name>
<dbReference type="AlphaFoldDB" id="A0A1A8Z4K1"/>
<dbReference type="Proteomes" id="UP000078555">
    <property type="component" value="Unassembled WGS sequence"/>
</dbReference>
<dbReference type="EMBL" id="FLRD01000109">
    <property type="protein sequence ID" value="SBT38781.1"/>
    <property type="molecule type" value="Genomic_DNA"/>
</dbReference>
<evidence type="ECO:0000313" key="3">
    <source>
        <dbReference type="Proteomes" id="UP000078555"/>
    </source>
</evidence>
<keyword evidence="3" id="KW-1185">Reference proteome</keyword>
<organism evidence="2 3">
    <name type="scientific">Plasmodium ovale wallikeri</name>
    <dbReference type="NCBI Taxonomy" id="864142"/>
    <lineage>
        <taxon>Eukaryota</taxon>
        <taxon>Sar</taxon>
        <taxon>Alveolata</taxon>
        <taxon>Apicomplexa</taxon>
        <taxon>Aconoidasida</taxon>
        <taxon>Haemosporida</taxon>
        <taxon>Plasmodiidae</taxon>
        <taxon>Plasmodium</taxon>
        <taxon>Plasmodium (Plasmodium)</taxon>
    </lineage>
</organism>
<reference evidence="3" key="1">
    <citation type="submission" date="2016-05" db="EMBL/GenBank/DDBJ databases">
        <authorList>
            <person name="Naeem Raeece"/>
        </authorList>
    </citation>
    <scope>NUCLEOTIDE SEQUENCE [LARGE SCALE GENOMIC DNA]</scope>
</reference>
<protein>
    <submittedName>
        <fullName evidence="2">Uncharacterized protein</fullName>
    </submittedName>
</protein>